<dbReference type="Pfam" id="PF01185">
    <property type="entry name" value="Hydrophobin"/>
    <property type="match status" value="1"/>
</dbReference>
<keyword evidence="2" id="KW-0964">Secreted</keyword>
<proteinExistence type="inferred from homology"/>
<feature type="chain" id="PRO_5041018626" description="Hydrophobin" evidence="2">
    <location>
        <begin position="22"/>
        <end position="127"/>
    </location>
</feature>
<keyword evidence="2" id="KW-0134">Cell wall</keyword>
<evidence type="ECO:0000256" key="2">
    <source>
        <dbReference type="RuleBase" id="RU365009"/>
    </source>
</evidence>
<comment type="caution">
    <text evidence="3">The sequence shown here is derived from an EMBL/GenBank/DDBJ whole genome shotgun (WGS) entry which is preliminary data.</text>
</comment>
<keyword evidence="1 2" id="KW-1015">Disulfide bond</keyword>
<dbReference type="GO" id="GO:0005199">
    <property type="term" value="F:structural constituent of cell wall"/>
    <property type="evidence" value="ECO:0007669"/>
    <property type="project" value="InterPro"/>
</dbReference>
<keyword evidence="2" id="KW-0732">Signal</keyword>
<gene>
    <name evidence="3" type="ORF">NW762_014581</name>
</gene>
<organism evidence="3 4">
    <name type="scientific">Fusarium torreyae</name>
    <dbReference type="NCBI Taxonomy" id="1237075"/>
    <lineage>
        <taxon>Eukaryota</taxon>
        <taxon>Fungi</taxon>
        <taxon>Dikarya</taxon>
        <taxon>Ascomycota</taxon>
        <taxon>Pezizomycotina</taxon>
        <taxon>Sordariomycetes</taxon>
        <taxon>Hypocreomycetidae</taxon>
        <taxon>Hypocreales</taxon>
        <taxon>Nectriaceae</taxon>
        <taxon>Fusarium</taxon>
    </lineage>
</organism>
<evidence type="ECO:0000313" key="3">
    <source>
        <dbReference type="EMBL" id="KAJ4244200.1"/>
    </source>
</evidence>
<dbReference type="GO" id="GO:0009277">
    <property type="term" value="C:fungal-type cell wall"/>
    <property type="evidence" value="ECO:0007669"/>
    <property type="project" value="InterPro"/>
</dbReference>
<evidence type="ECO:0000313" key="4">
    <source>
        <dbReference type="Proteomes" id="UP001152049"/>
    </source>
</evidence>
<dbReference type="Proteomes" id="UP001152049">
    <property type="component" value="Unassembled WGS sequence"/>
</dbReference>
<accession>A0A9W8RJS3</accession>
<name>A0A9W8RJS3_9HYPO</name>
<keyword evidence="4" id="KW-1185">Reference proteome</keyword>
<sequence>MLPVYFITFLASTATAASCRGKRIPPYDQVTVARAQQACGNDMSVHCCNEVSDKSTGNALGNGLGLLNGLSLFDGCSGLDLNVIGVADGLLNKKCSARAACCQNSDSTATGGLINVALPCIALSSLI</sequence>
<dbReference type="OrthoDB" id="4225815at2759"/>
<comment type="subcellular location">
    <subcellularLocation>
        <location evidence="2">Secreted</location>
        <location evidence="2">Cell wall</location>
    </subcellularLocation>
</comment>
<protein>
    <recommendedName>
        <fullName evidence="2">Hydrophobin</fullName>
    </recommendedName>
</protein>
<dbReference type="SMART" id="SM00075">
    <property type="entry name" value="HYDRO"/>
    <property type="match status" value="1"/>
</dbReference>
<evidence type="ECO:0000256" key="1">
    <source>
        <dbReference type="ARBA" id="ARBA00023157"/>
    </source>
</evidence>
<reference evidence="3" key="1">
    <citation type="submission" date="2022-09" db="EMBL/GenBank/DDBJ databases">
        <title>Fusarium specimens isolated from Avocado Roots.</title>
        <authorList>
            <person name="Stajich J."/>
            <person name="Roper C."/>
            <person name="Heimlech-Rivalta G."/>
        </authorList>
    </citation>
    <scope>NUCLEOTIDE SEQUENCE</scope>
    <source>
        <strain evidence="3">CF00136</strain>
    </source>
</reference>
<dbReference type="AlphaFoldDB" id="A0A9W8RJS3"/>
<comment type="similarity">
    <text evidence="2">Belongs to the fungal hydrophobin family.</text>
</comment>
<dbReference type="EMBL" id="JAOQAZ010000052">
    <property type="protein sequence ID" value="KAJ4244200.1"/>
    <property type="molecule type" value="Genomic_DNA"/>
</dbReference>
<dbReference type="InterPro" id="IPR001338">
    <property type="entry name" value="Class_I_Hydrophobin"/>
</dbReference>
<feature type="signal peptide" evidence="2">
    <location>
        <begin position="1"/>
        <end position="21"/>
    </location>
</feature>